<feature type="transmembrane region" description="Helical" evidence="1">
    <location>
        <begin position="63"/>
        <end position="83"/>
    </location>
</feature>
<reference evidence="2 3" key="1">
    <citation type="submission" date="2018-05" db="EMBL/GenBank/DDBJ databases">
        <title>Genetic diversity of glacier-inhabiting Cryobacterium bacteria in China and description of Cryobacterium mengkeensis sp. nov. and Arthrobacter glacialis sp. nov.</title>
        <authorList>
            <person name="Liu Q."/>
            <person name="Xin Y.-H."/>
        </authorList>
    </citation>
    <scope>NUCLEOTIDE SEQUENCE [LARGE SCALE GENOMIC DNA]</scope>
    <source>
        <strain evidence="2 3">GP3</strain>
    </source>
</reference>
<protein>
    <submittedName>
        <fullName evidence="2">Uncharacterized protein</fullName>
    </submittedName>
</protein>
<keyword evidence="3" id="KW-1185">Reference proteome</keyword>
<dbReference type="AlphaFoldDB" id="A0A2V3DVI8"/>
<feature type="transmembrane region" description="Helical" evidence="1">
    <location>
        <begin position="35"/>
        <end position="57"/>
    </location>
</feature>
<name>A0A2V3DVI8_9MICC</name>
<gene>
    <name evidence="2" type="ORF">CVS29_13680</name>
</gene>
<evidence type="ECO:0000313" key="3">
    <source>
        <dbReference type="Proteomes" id="UP000246303"/>
    </source>
</evidence>
<dbReference type="EMBL" id="QHLZ01000009">
    <property type="protein sequence ID" value="PXA64608.1"/>
    <property type="molecule type" value="Genomic_DNA"/>
</dbReference>
<evidence type="ECO:0000256" key="1">
    <source>
        <dbReference type="SAM" id="Phobius"/>
    </source>
</evidence>
<organism evidence="2 3">
    <name type="scientific">Arthrobacter psychrochitiniphilus</name>
    <dbReference type="NCBI Taxonomy" id="291045"/>
    <lineage>
        <taxon>Bacteria</taxon>
        <taxon>Bacillati</taxon>
        <taxon>Actinomycetota</taxon>
        <taxon>Actinomycetes</taxon>
        <taxon>Micrococcales</taxon>
        <taxon>Micrococcaceae</taxon>
        <taxon>Arthrobacter</taxon>
    </lineage>
</organism>
<keyword evidence="1" id="KW-1133">Transmembrane helix</keyword>
<accession>A0A2V3DVI8</accession>
<keyword evidence="1" id="KW-0472">Membrane</keyword>
<comment type="caution">
    <text evidence="2">The sequence shown here is derived from an EMBL/GenBank/DDBJ whole genome shotgun (WGS) entry which is preliminary data.</text>
</comment>
<keyword evidence="1" id="KW-0812">Transmembrane</keyword>
<sequence>MTFLAVIGLVMSTALIGFAVGGFNETERETGKKPATTNATVAFGLLIVAVCCSFILIEPAVIHPLWLEYVILAAVPAMAGYIARRYLAYRLSNSGS</sequence>
<feature type="transmembrane region" description="Helical" evidence="1">
    <location>
        <begin position="6"/>
        <end position="23"/>
    </location>
</feature>
<dbReference type="Proteomes" id="UP000246303">
    <property type="component" value="Unassembled WGS sequence"/>
</dbReference>
<evidence type="ECO:0000313" key="2">
    <source>
        <dbReference type="EMBL" id="PXA64608.1"/>
    </source>
</evidence>
<proteinExistence type="predicted"/>